<dbReference type="Pfam" id="PF01408">
    <property type="entry name" value="GFO_IDH_MocA"/>
    <property type="match status" value="1"/>
</dbReference>
<evidence type="ECO:0000259" key="2">
    <source>
        <dbReference type="Pfam" id="PF01408"/>
    </source>
</evidence>
<accession>A0A6J4IGZ4</accession>
<dbReference type="GO" id="GO:0000166">
    <property type="term" value="F:nucleotide binding"/>
    <property type="evidence" value="ECO:0007669"/>
    <property type="project" value="InterPro"/>
</dbReference>
<dbReference type="InterPro" id="IPR000683">
    <property type="entry name" value="Gfo/Idh/MocA-like_OxRdtase_N"/>
</dbReference>
<dbReference type="EC" id="1.1.99.28" evidence="3"/>
<dbReference type="SUPFAM" id="SSF55347">
    <property type="entry name" value="Glyceraldehyde-3-phosphate dehydrogenase-like, C-terminal domain"/>
    <property type="match status" value="1"/>
</dbReference>
<dbReference type="InterPro" id="IPR050463">
    <property type="entry name" value="Gfo/Idh/MocA_oxidrdct_glycsds"/>
</dbReference>
<dbReference type="AlphaFoldDB" id="A0A6J4IGZ4"/>
<dbReference type="EMBL" id="CADCTC010000123">
    <property type="protein sequence ID" value="CAA9250232.1"/>
    <property type="molecule type" value="Genomic_DNA"/>
</dbReference>
<sequence length="372" mass="40459">MTTTAPTTRYRAAIIGTGRPRGQEGASGAAISQFHVKAYLSNNCEVAALADIRPENAEAFREQHGVPDARIFADYKQMLAEVKPDIVSICTWPHLHAEMVIACAEAGIRAVHSEKPMAPTFGEARRMHETCVARGTQLTLNHQRRFETLYTTTKRLIAEGTVGKLVQLQAAAQNLYDWGTHWFDMLNFYNDDEPIEWVLGQIDSRTEHGVFGVRMENQGISNFGYRNGVRGLLITGDAVPGSKGGPTGRAYYMGATHRVIGTEGVIEVGGPDSKLRLLNATTGGFQEVPLDAGPADITEAVAAAIGNALECLGSGERPRLSSYNAIRATELIFATYESSRRRARIDLPLQIEDNPLHAMLDAGLVGPGRKAE</sequence>
<reference evidence="3" key="1">
    <citation type="submission" date="2020-02" db="EMBL/GenBank/DDBJ databases">
        <authorList>
            <person name="Meier V. D."/>
        </authorList>
    </citation>
    <scope>NUCLEOTIDE SEQUENCE</scope>
    <source>
        <strain evidence="3">AVDCRST_MAG77</strain>
    </source>
</reference>
<dbReference type="Gene3D" id="3.40.50.720">
    <property type="entry name" value="NAD(P)-binding Rossmann-like Domain"/>
    <property type="match status" value="1"/>
</dbReference>
<dbReference type="Gene3D" id="3.30.360.10">
    <property type="entry name" value="Dihydrodipicolinate Reductase, domain 2"/>
    <property type="match status" value="1"/>
</dbReference>
<feature type="domain" description="Gfo/Idh/MocA-like oxidoreductase N-terminal" evidence="2">
    <location>
        <begin position="11"/>
        <end position="142"/>
    </location>
</feature>
<gene>
    <name evidence="3" type="ORF">AVDCRST_MAG77-2035</name>
</gene>
<protein>
    <submittedName>
        <fullName evidence="3">Glucose-fructose oxidoreductase</fullName>
        <ecNumber evidence="3">1.1.99.28</ecNumber>
    </submittedName>
</protein>
<dbReference type="SUPFAM" id="SSF51735">
    <property type="entry name" value="NAD(P)-binding Rossmann-fold domains"/>
    <property type="match status" value="1"/>
</dbReference>
<organism evidence="3">
    <name type="scientific">uncultured Chloroflexota bacterium</name>
    <dbReference type="NCBI Taxonomy" id="166587"/>
    <lineage>
        <taxon>Bacteria</taxon>
        <taxon>Bacillati</taxon>
        <taxon>Chloroflexota</taxon>
        <taxon>environmental samples</taxon>
    </lineage>
</organism>
<evidence type="ECO:0000256" key="1">
    <source>
        <dbReference type="ARBA" id="ARBA00023002"/>
    </source>
</evidence>
<dbReference type="InterPro" id="IPR036291">
    <property type="entry name" value="NAD(P)-bd_dom_sf"/>
</dbReference>
<dbReference type="PANTHER" id="PTHR43818">
    <property type="entry name" value="BCDNA.GH03377"/>
    <property type="match status" value="1"/>
</dbReference>
<dbReference type="PANTHER" id="PTHR43818:SF11">
    <property type="entry name" value="BCDNA.GH03377"/>
    <property type="match status" value="1"/>
</dbReference>
<evidence type="ECO:0000313" key="3">
    <source>
        <dbReference type="EMBL" id="CAA9250232.1"/>
    </source>
</evidence>
<name>A0A6J4IGZ4_9CHLR</name>
<keyword evidence="1 3" id="KW-0560">Oxidoreductase</keyword>
<proteinExistence type="predicted"/>
<dbReference type="GO" id="GO:0047061">
    <property type="term" value="F:glucose-fructose oxidoreductase activity"/>
    <property type="evidence" value="ECO:0007669"/>
    <property type="project" value="UniProtKB-EC"/>
</dbReference>